<dbReference type="AlphaFoldDB" id="A0A814DHD9"/>
<reference evidence="3" key="1">
    <citation type="submission" date="2021-02" db="EMBL/GenBank/DDBJ databases">
        <authorList>
            <person name="Nowell W R."/>
        </authorList>
    </citation>
    <scope>NUCLEOTIDE SEQUENCE</scope>
</reference>
<sequence length="224" mass="24468">MNRLFGQSKASAVPKPTLNDTAATLDSRVETLNKQIATIDQELQAYSKLPPARKAGQKARAMALLSKKKMYERQRMTLEGQAGNIGATAFAVSNIETQKQIFTGLKDAKKQLVKGYKDLKPDKVEALMDDLDDHLLDQDEMNDMFSRPIGQDMYTTDADLENELAGLAEQEFGMDSNAMFNDLHAPSVPVQPLDGGNAAASTTKDGVMVDEFGLPKLPASGMRN</sequence>
<evidence type="ECO:0008006" key="7">
    <source>
        <dbReference type="Google" id="ProtNLM"/>
    </source>
</evidence>
<dbReference type="Proteomes" id="UP000663870">
    <property type="component" value="Unassembled WGS sequence"/>
</dbReference>
<evidence type="ECO:0000256" key="2">
    <source>
        <dbReference type="SAM" id="Coils"/>
    </source>
</evidence>
<dbReference type="PANTHER" id="PTHR22761">
    <property type="entry name" value="CHARGED MULTIVESICULAR BODY PROTEIN"/>
    <property type="match status" value="1"/>
</dbReference>
<dbReference type="EMBL" id="CAJNOL010001551">
    <property type="protein sequence ID" value="CAF1380821.1"/>
    <property type="molecule type" value="Genomic_DNA"/>
</dbReference>
<dbReference type="GO" id="GO:0005771">
    <property type="term" value="C:multivesicular body"/>
    <property type="evidence" value="ECO:0007669"/>
    <property type="project" value="TreeGrafter"/>
</dbReference>
<name>A0A814DHD9_9BILA</name>
<evidence type="ECO:0000313" key="3">
    <source>
        <dbReference type="EMBL" id="CAF0954445.1"/>
    </source>
</evidence>
<evidence type="ECO:0000313" key="5">
    <source>
        <dbReference type="Proteomes" id="UP000663854"/>
    </source>
</evidence>
<dbReference type="GO" id="GO:0006900">
    <property type="term" value="P:vesicle budding from membrane"/>
    <property type="evidence" value="ECO:0007669"/>
    <property type="project" value="TreeGrafter"/>
</dbReference>
<keyword evidence="2" id="KW-0175">Coiled coil</keyword>
<organism evidence="3 5">
    <name type="scientific">Rotaria sordida</name>
    <dbReference type="NCBI Taxonomy" id="392033"/>
    <lineage>
        <taxon>Eukaryota</taxon>
        <taxon>Metazoa</taxon>
        <taxon>Spiralia</taxon>
        <taxon>Gnathifera</taxon>
        <taxon>Rotifera</taxon>
        <taxon>Eurotatoria</taxon>
        <taxon>Bdelloidea</taxon>
        <taxon>Philodinida</taxon>
        <taxon>Philodinidae</taxon>
        <taxon>Rotaria</taxon>
    </lineage>
</organism>
<dbReference type="GO" id="GO:0032511">
    <property type="term" value="P:late endosome to vacuole transport via multivesicular body sorting pathway"/>
    <property type="evidence" value="ECO:0007669"/>
    <property type="project" value="TreeGrafter"/>
</dbReference>
<comment type="similarity">
    <text evidence="1">Belongs to the SNF7 family.</text>
</comment>
<feature type="coiled-coil region" evidence="2">
    <location>
        <begin position="22"/>
        <end position="49"/>
    </location>
</feature>
<dbReference type="EMBL" id="CAJNOH010000225">
    <property type="protein sequence ID" value="CAF0954445.1"/>
    <property type="molecule type" value="Genomic_DNA"/>
</dbReference>
<dbReference type="InterPro" id="IPR005024">
    <property type="entry name" value="Snf7_fam"/>
</dbReference>
<comment type="caution">
    <text evidence="3">The sequence shown here is derived from an EMBL/GenBank/DDBJ whole genome shotgun (WGS) entry which is preliminary data.</text>
</comment>
<proteinExistence type="inferred from homology"/>
<keyword evidence="6" id="KW-1185">Reference proteome</keyword>
<accession>A0A814DHD9</accession>
<dbReference type="Proteomes" id="UP000663854">
    <property type="component" value="Unassembled WGS sequence"/>
</dbReference>
<evidence type="ECO:0000313" key="4">
    <source>
        <dbReference type="EMBL" id="CAF1380821.1"/>
    </source>
</evidence>
<gene>
    <name evidence="4" type="ORF">JXQ802_LOCUS33670</name>
    <name evidence="3" type="ORF">PYM288_LOCUS12294</name>
</gene>
<dbReference type="Pfam" id="PF03357">
    <property type="entry name" value="Snf7"/>
    <property type="match status" value="1"/>
</dbReference>
<evidence type="ECO:0000256" key="1">
    <source>
        <dbReference type="ARBA" id="ARBA00006190"/>
    </source>
</evidence>
<evidence type="ECO:0000313" key="6">
    <source>
        <dbReference type="Proteomes" id="UP000663870"/>
    </source>
</evidence>
<dbReference type="Gene3D" id="6.10.140.1230">
    <property type="match status" value="1"/>
</dbReference>
<protein>
    <recommendedName>
        <fullName evidence="7">Charged multivesicular body protein 5</fullName>
    </recommendedName>
</protein>